<reference evidence="8" key="2">
    <citation type="journal article" date="2023" name="Syst. Appl. Microbiol.">
        <title>Govania unica gen. nov., sp. nov., a rare biosphere bacterium that represents a novel family in the class Alphaproteobacteria.</title>
        <authorList>
            <person name="Vandamme P."/>
            <person name="Peeters C."/>
            <person name="Hettiarachchi A."/>
            <person name="Cnockaert M."/>
            <person name="Carlier A."/>
        </authorList>
    </citation>
    <scope>NUCLEOTIDE SEQUENCE</scope>
    <source>
        <strain evidence="8">LMG 31809</strain>
    </source>
</reference>
<dbReference type="PANTHER" id="PTHR35007:SF2">
    <property type="entry name" value="PILUS ASSEMBLE PROTEIN"/>
    <property type="match status" value="1"/>
</dbReference>
<keyword evidence="5 6" id="KW-0472">Membrane</keyword>
<evidence type="ECO:0000256" key="5">
    <source>
        <dbReference type="ARBA" id="ARBA00023136"/>
    </source>
</evidence>
<dbReference type="Proteomes" id="UP001141619">
    <property type="component" value="Unassembled WGS sequence"/>
</dbReference>
<evidence type="ECO:0000259" key="7">
    <source>
        <dbReference type="Pfam" id="PF00482"/>
    </source>
</evidence>
<evidence type="ECO:0000313" key="8">
    <source>
        <dbReference type="EMBL" id="MDA5194965.1"/>
    </source>
</evidence>
<evidence type="ECO:0000313" key="9">
    <source>
        <dbReference type="Proteomes" id="UP001141619"/>
    </source>
</evidence>
<evidence type="ECO:0000256" key="1">
    <source>
        <dbReference type="ARBA" id="ARBA00004651"/>
    </source>
</evidence>
<evidence type="ECO:0000256" key="4">
    <source>
        <dbReference type="ARBA" id="ARBA00022989"/>
    </source>
</evidence>
<dbReference type="EMBL" id="JANWOI010000004">
    <property type="protein sequence ID" value="MDA5194965.1"/>
    <property type="molecule type" value="Genomic_DNA"/>
</dbReference>
<keyword evidence="3 6" id="KW-0812">Transmembrane</keyword>
<dbReference type="Pfam" id="PF00482">
    <property type="entry name" value="T2SSF"/>
    <property type="match status" value="1"/>
</dbReference>
<gene>
    <name evidence="8" type="ORF">NYP16_13480</name>
</gene>
<feature type="transmembrane region" description="Helical" evidence="6">
    <location>
        <begin position="288"/>
        <end position="313"/>
    </location>
</feature>
<comment type="caution">
    <text evidence="8">The sequence shown here is derived from an EMBL/GenBank/DDBJ whole genome shotgun (WGS) entry which is preliminary data.</text>
</comment>
<evidence type="ECO:0000256" key="6">
    <source>
        <dbReference type="SAM" id="Phobius"/>
    </source>
</evidence>
<keyword evidence="9" id="KW-1185">Reference proteome</keyword>
<name>A0A9X3U083_9PROT</name>
<dbReference type="InterPro" id="IPR018076">
    <property type="entry name" value="T2SS_GspF_dom"/>
</dbReference>
<organism evidence="8 9">
    <name type="scientific">Govanella unica</name>
    <dbReference type="NCBI Taxonomy" id="2975056"/>
    <lineage>
        <taxon>Bacteria</taxon>
        <taxon>Pseudomonadati</taxon>
        <taxon>Pseudomonadota</taxon>
        <taxon>Alphaproteobacteria</taxon>
        <taxon>Emcibacterales</taxon>
        <taxon>Govanellaceae</taxon>
        <taxon>Govanella</taxon>
    </lineage>
</organism>
<comment type="subcellular location">
    <subcellularLocation>
        <location evidence="1">Cell membrane</location>
        <topology evidence="1">Multi-pass membrane protein</topology>
    </subcellularLocation>
</comment>
<accession>A0A9X3U083</accession>
<reference evidence="8" key="1">
    <citation type="submission" date="2022-08" db="EMBL/GenBank/DDBJ databases">
        <authorList>
            <person name="Vandamme P."/>
            <person name="Hettiarachchi A."/>
            <person name="Peeters C."/>
            <person name="Cnockaert M."/>
            <person name="Carlier A."/>
        </authorList>
    </citation>
    <scope>NUCLEOTIDE SEQUENCE</scope>
    <source>
        <strain evidence="8">LMG 31809</strain>
    </source>
</reference>
<protein>
    <submittedName>
        <fullName evidence="8">Type II secretion system F family protein</fullName>
    </submittedName>
</protein>
<keyword evidence="2" id="KW-1003">Cell membrane</keyword>
<feature type="transmembrane region" description="Helical" evidence="6">
    <location>
        <begin position="13"/>
        <end position="35"/>
    </location>
</feature>
<evidence type="ECO:0000256" key="3">
    <source>
        <dbReference type="ARBA" id="ARBA00022692"/>
    </source>
</evidence>
<evidence type="ECO:0000256" key="2">
    <source>
        <dbReference type="ARBA" id="ARBA00022475"/>
    </source>
</evidence>
<dbReference type="AlphaFoldDB" id="A0A9X3U083"/>
<feature type="domain" description="Type II secretion system protein GspF" evidence="7">
    <location>
        <begin position="181"/>
        <end position="309"/>
    </location>
</feature>
<feature type="transmembrane region" description="Helical" evidence="6">
    <location>
        <begin position="108"/>
        <end position="132"/>
    </location>
</feature>
<dbReference type="RefSeq" id="WP_274944671.1">
    <property type="nucleotide sequence ID" value="NZ_JANWOI010000004.1"/>
</dbReference>
<dbReference type="GO" id="GO:0005886">
    <property type="term" value="C:plasma membrane"/>
    <property type="evidence" value="ECO:0007669"/>
    <property type="project" value="UniProtKB-SubCell"/>
</dbReference>
<proteinExistence type="predicted"/>
<sequence length="322" mass="35439">MDNLPFGLKPQDLITLMAAASAFLMVLAVWSSGLVSDPMRGRLEALKNRRDALKSGYIAARKRTPVKRTKSVGFMREVLNRVNVVKEEQSRKFSQQLAAAGIRSRDGVVILMFFKLILPILIGLIALVMIFGLKLFDWSQPTKFAAFVGSMLLASMAPDFYLKNLVQKRQQAIRKGLPDALDLLVICAEAGLTLDAALQRVARENQRACPELADELGLTSIELGFLPDRRQALANLAARVELPAVKAVVATLSQAEKYGTPLAQSLRVLSAEFRNERMMKAEEKAARLPAIMTIPLIVFIMPTLFVVLMGPAACSISDNLMK</sequence>
<keyword evidence="4 6" id="KW-1133">Transmembrane helix</keyword>
<dbReference type="PANTHER" id="PTHR35007">
    <property type="entry name" value="INTEGRAL MEMBRANE PROTEIN-RELATED"/>
    <property type="match status" value="1"/>
</dbReference>
<feature type="transmembrane region" description="Helical" evidence="6">
    <location>
        <begin position="144"/>
        <end position="162"/>
    </location>
</feature>